<organism evidence="2 3">
    <name type="scientific">Prunus dulcis</name>
    <name type="common">Almond</name>
    <name type="synonym">Amygdalus dulcis</name>
    <dbReference type="NCBI Taxonomy" id="3755"/>
    <lineage>
        <taxon>Eukaryota</taxon>
        <taxon>Viridiplantae</taxon>
        <taxon>Streptophyta</taxon>
        <taxon>Embryophyta</taxon>
        <taxon>Tracheophyta</taxon>
        <taxon>Spermatophyta</taxon>
        <taxon>Magnoliopsida</taxon>
        <taxon>eudicotyledons</taxon>
        <taxon>Gunneridae</taxon>
        <taxon>Pentapetalae</taxon>
        <taxon>rosids</taxon>
        <taxon>fabids</taxon>
        <taxon>Rosales</taxon>
        <taxon>Rosaceae</taxon>
        <taxon>Amygdaloideae</taxon>
        <taxon>Amygdaleae</taxon>
        <taxon>Prunus</taxon>
    </lineage>
</organism>
<gene>
    <name evidence="2" type="ORF">L3X38_041813</name>
</gene>
<sequence length="143" mass="15979">MAAQQNQHQDKYPSMVMDMDCRAVADVAVSKFKKVISLLGLLLLKTKSKPKRPSSASLKRKCRRSGLPPPPCMIGMSMPGPTVSTDQNEINYLVKCFVEEKAVWKSKEHKVVEAAIEAVAGELEVERKLRRRSESLNKKLGIL</sequence>
<dbReference type="AlphaFoldDB" id="A0AAD4YKR0"/>
<comment type="caution">
    <text evidence="2">The sequence shown here is derived from an EMBL/GenBank/DDBJ whole genome shotgun (WGS) entry which is preliminary data.</text>
</comment>
<evidence type="ECO:0000256" key="1">
    <source>
        <dbReference type="SAM" id="MobiDB-lite"/>
    </source>
</evidence>
<reference evidence="2 3" key="1">
    <citation type="journal article" date="2022" name="G3 (Bethesda)">
        <title>Whole-genome sequence and methylome profiling of the almond [Prunus dulcis (Mill.) D.A. Webb] cultivar 'Nonpareil'.</title>
        <authorList>
            <person name="D'Amico-Willman K.M."/>
            <person name="Ouma W.Z."/>
            <person name="Meulia T."/>
            <person name="Sideli G.M."/>
            <person name="Gradziel T.M."/>
            <person name="Fresnedo-Ramirez J."/>
        </authorList>
    </citation>
    <scope>NUCLEOTIDE SEQUENCE [LARGE SCALE GENOMIC DNA]</scope>
    <source>
        <strain evidence="2">Clone GOH B32 T37-40</strain>
    </source>
</reference>
<dbReference type="EMBL" id="JAJFAZ020000008">
    <property type="protein sequence ID" value="KAI5312640.1"/>
    <property type="molecule type" value="Genomic_DNA"/>
</dbReference>
<evidence type="ECO:0000313" key="3">
    <source>
        <dbReference type="Proteomes" id="UP001054821"/>
    </source>
</evidence>
<keyword evidence="3" id="KW-1185">Reference proteome</keyword>
<protein>
    <submittedName>
        <fullName evidence="2">Uncharacterized protein</fullName>
    </submittedName>
</protein>
<name>A0AAD4YKR0_PRUDU</name>
<evidence type="ECO:0000313" key="2">
    <source>
        <dbReference type="EMBL" id="KAI5312640.1"/>
    </source>
</evidence>
<proteinExistence type="predicted"/>
<dbReference type="PANTHER" id="PTHR31071:SF7">
    <property type="entry name" value="OS04G0382800 PROTEIN"/>
    <property type="match status" value="1"/>
</dbReference>
<feature type="compositionally biased region" description="Basic residues" evidence="1">
    <location>
        <begin position="48"/>
        <end position="64"/>
    </location>
</feature>
<dbReference type="PANTHER" id="PTHR31071">
    <property type="entry name" value="GB|AAF24581.1"/>
    <property type="match status" value="1"/>
</dbReference>
<accession>A0AAD4YKR0</accession>
<dbReference type="Proteomes" id="UP001054821">
    <property type="component" value="Chromosome 8"/>
</dbReference>
<feature type="region of interest" description="Disordered" evidence="1">
    <location>
        <begin position="48"/>
        <end position="80"/>
    </location>
</feature>
<dbReference type="InterPro" id="IPR043424">
    <property type="entry name" value="BLT-like"/>
</dbReference>